<reference evidence="2" key="1">
    <citation type="submission" date="2025-08" db="UniProtKB">
        <authorList>
            <consortium name="RefSeq"/>
        </authorList>
    </citation>
    <scope>IDENTIFICATION</scope>
    <source>
        <tissue evidence="2">Muscle</tissue>
    </source>
</reference>
<name>A0A9Q9ZRT3_CYPCA</name>
<dbReference type="PANTHER" id="PTHR34094:SF1">
    <property type="entry name" value="PROTEIN FAM185A"/>
    <property type="match status" value="1"/>
</dbReference>
<dbReference type="RefSeq" id="XP_042571315.1">
    <property type="nucleotide sequence ID" value="XM_042715381.1"/>
</dbReference>
<dbReference type="PANTHER" id="PTHR34094">
    <property type="match status" value="1"/>
</dbReference>
<feature type="domain" description="DUF4097" evidence="1">
    <location>
        <begin position="93"/>
        <end position="249"/>
    </location>
</feature>
<dbReference type="GeneID" id="109065149"/>
<evidence type="ECO:0000259" key="1">
    <source>
        <dbReference type="Pfam" id="PF13349"/>
    </source>
</evidence>
<protein>
    <submittedName>
        <fullName evidence="2">Protein FAM185A</fullName>
    </submittedName>
</protein>
<gene>
    <name evidence="2" type="primary">LOC109065149</name>
</gene>
<dbReference type="Proteomes" id="UP001155660">
    <property type="component" value="Chromosome A25"/>
</dbReference>
<organism evidence="2">
    <name type="scientific">Cyprinus carpio</name>
    <name type="common">Common carp</name>
    <dbReference type="NCBI Taxonomy" id="7962"/>
    <lineage>
        <taxon>Eukaryota</taxon>
        <taxon>Metazoa</taxon>
        <taxon>Chordata</taxon>
        <taxon>Craniata</taxon>
        <taxon>Vertebrata</taxon>
        <taxon>Euteleostomi</taxon>
        <taxon>Actinopterygii</taxon>
        <taxon>Neopterygii</taxon>
        <taxon>Teleostei</taxon>
        <taxon>Ostariophysi</taxon>
        <taxon>Cypriniformes</taxon>
        <taxon>Cyprinidae</taxon>
        <taxon>Cyprininae</taxon>
        <taxon>Cyprinus</taxon>
    </lineage>
</organism>
<dbReference type="OrthoDB" id="5984441at2759"/>
<sequence>MFTCVVTQLLRHGVRVGSVQGCSRLFTRALISQALRTFSDAPATPKDLNKPIKQWELLVNPFTKVKCHLGCNISIKSLDPHAFPEADRAFVSLHVTDANQTPNVDGFHVHYDDQSNELQISADEVDCNVTVELTAPVKCDLHIKTKDKGNVKIQKMESDLCHVHTERGHCVLESVKGHEVQVQSTGGKVTGLQTIHGNVDISTSLDSNVDIKKIQGTTMNLSTEHGDLKVKAIYAECTSVSTSSGNIQIGHVHGEGTGRLKLFVQSKTGNIVIDSSSGALKVFTTAGNIDAYVGQDGSGELHSQQGAVSVRVPSTMKAAVHLCGTSVSMSSEIVSSCQETERTSADGKTTVTAHLNGGTHEERWIKATAEKGAVSLRNQSWFETLRLGAQS</sequence>
<dbReference type="KEGG" id="ccar:109065149"/>
<evidence type="ECO:0000313" key="2">
    <source>
        <dbReference type="RefSeq" id="XP_042571315.1"/>
    </source>
</evidence>
<dbReference type="AlphaFoldDB" id="A0A9Q9ZRT3"/>
<dbReference type="InterPro" id="IPR025164">
    <property type="entry name" value="Toastrack_DUF4097"/>
</dbReference>
<dbReference type="Pfam" id="PF13349">
    <property type="entry name" value="DUF4097"/>
    <property type="match status" value="1"/>
</dbReference>
<accession>A0A9Q9ZRT3</accession>
<proteinExistence type="predicted"/>